<organism evidence="1 2">
    <name type="scientific">Cnuella takakiae</name>
    <dbReference type="NCBI Taxonomy" id="1302690"/>
    <lineage>
        <taxon>Bacteria</taxon>
        <taxon>Pseudomonadati</taxon>
        <taxon>Bacteroidota</taxon>
        <taxon>Chitinophagia</taxon>
        <taxon>Chitinophagales</taxon>
        <taxon>Chitinophagaceae</taxon>
        <taxon>Cnuella</taxon>
    </lineage>
</organism>
<dbReference type="EMBL" id="FQUO01000006">
    <property type="protein sequence ID" value="SHF23987.1"/>
    <property type="molecule type" value="Genomic_DNA"/>
</dbReference>
<dbReference type="InterPro" id="IPR024422">
    <property type="entry name" value="Protein_unknown_function_OB"/>
</dbReference>
<dbReference type="Proteomes" id="UP000184368">
    <property type="component" value="Unassembled WGS sequence"/>
</dbReference>
<dbReference type="AlphaFoldDB" id="A0A1M5A1L2"/>
<evidence type="ECO:0000313" key="2">
    <source>
        <dbReference type="Proteomes" id="UP000184368"/>
    </source>
</evidence>
<gene>
    <name evidence="1" type="ORF">SAMN05444008_10673</name>
</gene>
<evidence type="ECO:0000313" key="1">
    <source>
        <dbReference type="EMBL" id="SHF23987.1"/>
    </source>
</evidence>
<protein>
    <submittedName>
        <fullName evidence="1">tRNA_anti-like</fullName>
    </submittedName>
</protein>
<sequence length="147" mass="15384">MKRIIRLFLGLLLVTGLILLWQYNRKPPELSAAAPDKITTATALTQNFDADATAADKDLQGKIIRITGQVQRVDTGGAVVLAGDGASEVVVGLDTRHLSALKQITAGKLVVLQGKYTGYQKSGSADDLLAALGTTVHISAAGLSSEN</sequence>
<proteinExistence type="predicted"/>
<dbReference type="Pfam" id="PF12869">
    <property type="entry name" value="tRNA_anti-like"/>
    <property type="match status" value="1"/>
</dbReference>
<dbReference type="RefSeq" id="WP_073042255.1">
    <property type="nucleotide sequence ID" value="NZ_FQUO01000006.1"/>
</dbReference>
<reference evidence="1 2" key="1">
    <citation type="submission" date="2016-11" db="EMBL/GenBank/DDBJ databases">
        <authorList>
            <person name="Jaros S."/>
            <person name="Januszkiewicz K."/>
            <person name="Wedrychowicz H."/>
        </authorList>
    </citation>
    <scope>NUCLEOTIDE SEQUENCE [LARGE SCALE GENOMIC DNA]</scope>
    <source>
        <strain evidence="1 2">DSM 26897</strain>
    </source>
</reference>
<dbReference type="STRING" id="1302690.BUE76_09670"/>
<accession>A0A1M5A1L2</accession>
<keyword evidence="2" id="KW-1185">Reference proteome</keyword>
<name>A0A1M5A1L2_9BACT</name>